<evidence type="ECO:0000256" key="1">
    <source>
        <dbReference type="ARBA" id="ARBA00004141"/>
    </source>
</evidence>
<dbReference type="PANTHER" id="PTHR13929">
    <property type="entry name" value="1,4-DIHYDROXY-2-NAPHTHOATE OCTAPRENYLTRANSFERASE"/>
    <property type="match status" value="1"/>
</dbReference>
<feature type="transmembrane region" description="Helical" evidence="6">
    <location>
        <begin position="94"/>
        <end position="112"/>
    </location>
</feature>
<evidence type="ECO:0000256" key="5">
    <source>
        <dbReference type="ARBA" id="ARBA00023136"/>
    </source>
</evidence>
<reference evidence="7" key="1">
    <citation type="submission" date="2010-07" db="EMBL/GenBank/DDBJ databases">
        <authorList>
            <consortium name="CONSOLIDER consortium CSD2007-00005"/>
            <person name="Guazzaroni M.-E."/>
            <person name="Richter M."/>
            <person name="Garcia-Salamanca A."/>
            <person name="Yarza P."/>
            <person name="Ferrer M."/>
        </authorList>
    </citation>
    <scope>NUCLEOTIDE SEQUENCE</scope>
</reference>
<dbReference type="EMBL" id="ADZX01000537">
    <property type="protein sequence ID" value="EFK96234.1"/>
    <property type="molecule type" value="Genomic_DNA"/>
</dbReference>
<dbReference type="AlphaFoldDB" id="D9PJN6"/>
<dbReference type="GO" id="GO:0016020">
    <property type="term" value="C:membrane"/>
    <property type="evidence" value="ECO:0007669"/>
    <property type="project" value="UniProtKB-SubCell"/>
</dbReference>
<accession>D9PJN6</accession>
<protein>
    <submittedName>
        <fullName evidence="7">Membrane protein</fullName>
    </submittedName>
</protein>
<name>D9PJN6_9ZZZZ</name>
<feature type="non-terminal residue" evidence="7">
    <location>
        <position position="146"/>
    </location>
</feature>
<dbReference type="GO" id="GO:0042371">
    <property type="term" value="P:vitamin K biosynthetic process"/>
    <property type="evidence" value="ECO:0007669"/>
    <property type="project" value="TreeGrafter"/>
</dbReference>
<evidence type="ECO:0000256" key="3">
    <source>
        <dbReference type="ARBA" id="ARBA00022692"/>
    </source>
</evidence>
<evidence type="ECO:0000313" key="7">
    <source>
        <dbReference type="EMBL" id="EFK96234.1"/>
    </source>
</evidence>
<keyword evidence="3 6" id="KW-0812">Transmembrane</keyword>
<dbReference type="GO" id="GO:0004659">
    <property type="term" value="F:prenyltransferase activity"/>
    <property type="evidence" value="ECO:0007669"/>
    <property type="project" value="InterPro"/>
</dbReference>
<dbReference type="GO" id="GO:0009234">
    <property type="term" value="P:menaquinone biosynthetic process"/>
    <property type="evidence" value="ECO:0007669"/>
    <property type="project" value="TreeGrafter"/>
</dbReference>
<evidence type="ECO:0000256" key="6">
    <source>
        <dbReference type="SAM" id="Phobius"/>
    </source>
</evidence>
<dbReference type="InterPro" id="IPR000537">
    <property type="entry name" value="UbiA_prenyltransferase"/>
</dbReference>
<organism evidence="7">
    <name type="scientific">sediment metagenome</name>
    <dbReference type="NCBI Taxonomy" id="749907"/>
    <lineage>
        <taxon>unclassified sequences</taxon>
        <taxon>metagenomes</taxon>
        <taxon>ecological metagenomes</taxon>
    </lineage>
</organism>
<keyword evidence="4 6" id="KW-1133">Transmembrane helix</keyword>
<feature type="transmembrane region" description="Helical" evidence="6">
    <location>
        <begin position="47"/>
        <end position="66"/>
    </location>
</feature>
<dbReference type="InterPro" id="IPR026046">
    <property type="entry name" value="UBIAD1"/>
</dbReference>
<dbReference type="Pfam" id="PF01040">
    <property type="entry name" value="UbiA"/>
    <property type="match status" value="1"/>
</dbReference>
<evidence type="ECO:0000256" key="4">
    <source>
        <dbReference type="ARBA" id="ARBA00022989"/>
    </source>
</evidence>
<gene>
    <name evidence="7" type="ORF">LDC_1747</name>
</gene>
<comment type="subcellular location">
    <subcellularLocation>
        <location evidence="1">Membrane</location>
        <topology evidence="1">Multi-pass membrane protein</topology>
    </subcellularLocation>
</comment>
<proteinExistence type="predicted"/>
<evidence type="ECO:0000256" key="2">
    <source>
        <dbReference type="ARBA" id="ARBA00022679"/>
    </source>
</evidence>
<dbReference type="CDD" id="cd13962">
    <property type="entry name" value="PT_UbiA_UBIAD1"/>
    <property type="match status" value="1"/>
</dbReference>
<keyword evidence="5 6" id="KW-0472">Membrane</keyword>
<comment type="caution">
    <text evidence="7">The sequence shown here is derived from an EMBL/GenBank/DDBJ whole genome shotgun (WGS) entry which is preliminary data.</text>
</comment>
<feature type="transmembrane region" description="Helical" evidence="6">
    <location>
        <begin position="22"/>
        <end position="41"/>
    </location>
</feature>
<sequence length="146" mass="15564">MIAALAYMGGPRPIAYTPFGEFTVFVFFGLVAVVGTYFLHAGAVRPSAWLAAAAIGSHAAAVLVVNNHRDAEHDRRTGRRTFAATFGQEASGRFYAAALWAPFAIALAMATLERSPWLAAPLALLPMARRLQADFANLPAGPAFNM</sequence>
<dbReference type="PANTHER" id="PTHR13929:SF0">
    <property type="entry name" value="UBIA PRENYLTRANSFERASE DOMAIN-CONTAINING PROTEIN 1"/>
    <property type="match status" value="1"/>
</dbReference>
<reference evidence="7" key="2">
    <citation type="journal article" date="2011" name="Microb. Ecol.">
        <title>Taxonomic and Functional Metagenomic Profiling of the Microbial Community in the Anoxic Sediment of a Sub-saline Shallow Lake (Laguna de Carrizo, Central Spain).</title>
        <authorList>
            <person name="Ferrer M."/>
            <person name="Guazzaroni M.E."/>
            <person name="Richter M."/>
            <person name="Garcia-Salamanca A."/>
            <person name="Yarza P."/>
            <person name="Suarez-Suarez A."/>
            <person name="Solano J."/>
            <person name="Alcaide M."/>
            <person name="van Dillewijn P."/>
            <person name="Molina-Henares M.A."/>
            <person name="Lopez-Cortes N."/>
            <person name="Al-Ramahi Y."/>
            <person name="Guerrero C."/>
            <person name="Acosta A."/>
            <person name="de Eugenio L.I."/>
            <person name="Martinez V."/>
            <person name="Marques S."/>
            <person name="Rojo F."/>
            <person name="Santero E."/>
            <person name="Genilloud O."/>
            <person name="Perez-Perez J."/>
            <person name="Rossello-Mora R."/>
            <person name="Ramos J.L."/>
        </authorList>
    </citation>
    <scope>NUCLEOTIDE SEQUENCE</scope>
</reference>
<keyword evidence="2" id="KW-0808">Transferase</keyword>